<evidence type="ECO:0000313" key="6">
    <source>
        <dbReference type="EMBL" id="KAK1442742.1"/>
    </source>
</evidence>
<dbReference type="HAMAP" id="MF_00050">
    <property type="entry name" value="EF_Ts"/>
    <property type="match status" value="1"/>
</dbReference>
<keyword evidence="3" id="KW-0496">Mitochondrion</keyword>
<feature type="domain" description="Translation elongation factor EFTs/EF1B dimerisation" evidence="5">
    <location>
        <begin position="151"/>
        <end position="254"/>
    </location>
</feature>
<proteinExistence type="inferred from homology"/>
<dbReference type="EMBL" id="JAVEPI010000003">
    <property type="protein sequence ID" value="KAK1442742.1"/>
    <property type="molecule type" value="Genomic_DNA"/>
</dbReference>
<dbReference type="SUPFAM" id="SSF54713">
    <property type="entry name" value="Elongation factor Ts (EF-Ts), dimerisation domain"/>
    <property type="match status" value="1"/>
</dbReference>
<keyword evidence="7" id="KW-1185">Reference proteome</keyword>
<keyword evidence="1 3" id="KW-0251">Elongation factor</keyword>
<dbReference type="InterPro" id="IPR014039">
    <property type="entry name" value="Transl_elong_EFTs/EF1B_dimer"/>
</dbReference>
<protein>
    <recommendedName>
        <fullName evidence="3">Elongation factor Ts, mitochondrial</fullName>
        <shortName evidence="3">EF-Ts</shortName>
        <shortName evidence="3">EF-TsMt</shortName>
    </recommendedName>
</protein>
<evidence type="ECO:0000259" key="5">
    <source>
        <dbReference type="Pfam" id="PF00889"/>
    </source>
</evidence>
<gene>
    <name evidence="6" type="ORF">BgAZ_302600</name>
</gene>
<organism evidence="6 7">
    <name type="scientific">Babesia gibsoni</name>
    <dbReference type="NCBI Taxonomy" id="33632"/>
    <lineage>
        <taxon>Eukaryota</taxon>
        <taxon>Sar</taxon>
        <taxon>Alveolata</taxon>
        <taxon>Apicomplexa</taxon>
        <taxon>Aconoidasida</taxon>
        <taxon>Piroplasmida</taxon>
        <taxon>Babesiidae</taxon>
        <taxon>Babesia</taxon>
    </lineage>
</organism>
<feature type="signal peptide" evidence="4">
    <location>
        <begin position="1"/>
        <end position="21"/>
    </location>
</feature>
<dbReference type="InterPro" id="IPR036402">
    <property type="entry name" value="EF-Ts_dimer_sf"/>
</dbReference>
<evidence type="ECO:0000256" key="2">
    <source>
        <dbReference type="ARBA" id="ARBA00022917"/>
    </source>
</evidence>
<dbReference type="Pfam" id="PF00889">
    <property type="entry name" value="EF_TS"/>
    <property type="match status" value="2"/>
</dbReference>
<keyword evidence="2 3" id="KW-0648">Protein biosynthesis</keyword>
<name>A0AAD8PDU3_BABGI</name>
<dbReference type="PANTHER" id="PTHR11741">
    <property type="entry name" value="ELONGATION FACTOR TS"/>
    <property type="match status" value="1"/>
</dbReference>
<comment type="similarity">
    <text evidence="3">Belongs to the EF-Ts family.</text>
</comment>
<dbReference type="Gene3D" id="3.30.479.20">
    <property type="entry name" value="Elongation factor Ts, dimerisation domain"/>
    <property type="match status" value="2"/>
</dbReference>
<evidence type="ECO:0000256" key="1">
    <source>
        <dbReference type="ARBA" id="ARBA00022768"/>
    </source>
</evidence>
<feature type="chain" id="PRO_5042187679" description="Elongation factor Ts, mitochondrial" evidence="4">
    <location>
        <begin position="22"/>
        <end position="439"/>
    </location>
</feature>
<evidence type="ECO:0000256" key="3">
    <source>
        <dbReference type="HAMAP-Rule" id="MF_03135"/>
    </source>
</evidence>
<dbReference type="PANTHER" id="PTHR11741:SF0">
    <property type="entry name" value="ELONGATION FACTOR TS, MITOCHONDRIAL"/>
    <property type="match status" value="1"/>
</dbReference>
<dbReference type="AlphaFoldDB" id="A0AAD8PDU3"/>
<accession>A0AAD8PDU3</accession>
<comment type="caution">
    <text evidence="6">The sequence shown here is derived from an EMBL/GenBank/DDBJ whole genome shotgun (WGS) entry which is preliminary data.</text>
</comment>
<comment type="subcellular location">
    <subcellularLocation>
        <location evidence="3">Mitochondrion</location>
    </subcellularLocation>
</comment>
<dbReference type="GO" id="GO:0005739">
    <property type="term" value="C:mitochondrion"/>
    <property type="evidence" value="ECO:0007669"/>
    <property type="project" value="UniProtKB-SubCell"/>
</dbReference>
<dbReference type="Gene3D" id="1.10.286.20">
    <property type="match status" value="1"/>
</dbReference>
<feature type="domain" description="Translation elongation factor EFTs/EF1B dimerisation" evidence="5">
    <location>
        <begin position="331"/>
        <end position="422"/>
    </location>
</feature>
<dbReference type="Proteomes" id="UP001230268">
    <property type="component" value="Unassembled WGS sequence"/>
</dbReference>
<reference evidence="6" key="1">
    <citation type="submission" date="2023-08" db="EMBL/GenBank/DDBJ databases">
        <title>Draft sequence of the Babesia gibsoni genome.</title>
        <authorList>
            <person name="Yamagishi J.Y."/>
            <person name="Xuan X.X."/>
        </authorList>
    </citation>
    <scope>NUCLEOTIDE SEQUENCE</scope>
    <source>
        <strain evidence="6">Azabu</strain>
    </source>
</reference>
<evidence type="ECO:0000313" key="7">
    <source>
        <dbReference type="Proteomes" id="UP001230268"/>
    </source>
</evidence>
<evidence type="ECO:0000256" key="4">
    <source>
        <dbReference type="SAM" id="SignalP"/>
    </source>
</evidence>
<sequence length="439" mass="48439">MRWLGCQLLLCLLVANGNWLAVSYLCRSRVPLNTGGLNGYIQPHGKLSNIYRNNNVSHIKSGINAEVKDASSGGSVEERRRKVAFLRTSTGKGTQECYDALTKAEGDLNAALAIINQGIDEYVASADGGSKTQIIDLLHGRVATVMSPKLAVLLEVRCETDFVSRNNLFLSLTKSFANAMHKIALDNPQLDIDADTIGEKMTELRCVKCSKTAKETAILCKMQLHEKIIVTRLGFVKAGPDEFLTSYLHGPTVGTYPLNMVGAAASNLLFKLNKEDGEDAVKPEDLQMEIETDGFKPETNCCLEGNECIYSLENFVNASAVAEEDQGYKRNVKTFVKQIVQHIVGARPVALTLDDYDPEKVAEVRQEVESEALKSGKPMETVQRIVEGKLRKQFGEFVLLEQKWPFEGGKPSVSAAIQDFGKKNKAKMEILQMMQVMLL</sequence>
<dbReference type="GO" id="GO:0003746">
    <property type="term" value="F:translation elongation factor activity"/>
    <property type="evidence" value="ECO:0007669"/>
    <property type="project" value="UniProtKB-UniRule"/>
</dbReference>
<comment type="function">
    <text evidence="3">Associates with the EF-Tu.GDP complex and induces the exchange of GDP to GTP. It remains bound to the aminoacyl-tRNA.EF-Tu.GTP complex up to the GTP hydrolysis stage on the ribosome.</text>
</comment>
<dbReference type="InterPro" id="IPR001816">
    <property type="entry name" value="Transl_elong_EFTs/EF1B"/>
</dbReference>
<keyword evidence="4" id="KW-0732">Signal</keyword>